<evidence type="ECO:0000313" key="1">
    <source>
        <dbReference type="EMBL" id="JAE37722.1"/>
    </source>
</evidence>
<reference evidence="1" key="1">
    <citation type="submission" date="2014-09" db="EMBL/GenBank/DDBJ databases">
        <authorList>
            <person name="Magalhaes I.L.F."/>
            <person name="Oliveira U."/>
            <person name="Santos F.R."/>
            <person name="Vidigal T.H.D.A."/>
            <person name="Brescovit A.D."/>
            <person name="Santos A.J."/>
        </authorList>
    </citation>
    <scope>NUCLEOTIDE SEQUENCE</scope>
    <source>
        <tissue evidence="1">Shoot tissue taken approximately 20 cm above the soil surface</tissue>
    </source>
</reference>
<proteinExistence type="predicted"/>
<organism evidence="1">
    <name type="scientific">Arundo donax</name>
    <name type="common">Giant reed</name>
    <name type="synonym">Donax arundinaceus</name>
    <dbReference type="NCBI Taxonomy" id="35708"/>
    <lineage>
        <taxon>Eukaryota</taxon>
        <taxon>Viridiplantae</taxon>
        <taxon>Streptophyta</taxon>
        <taxon>Embryophyta</taxon>
        <taxon>Tracheophyta</taxon>
        <taxon>Spermatophyta</taxon>
        <taxon>Magnoliopsida</taxon>
        <taxon>Liliopsida</taxon>
        <taxon>Poales</taxon>
        <taxon>Poaceae</taxon>
        <taxon>PACMAD clade</taxon>
        <taxon>Arundinoideae</taxon>
        <taxon>Arundineae</taxon>
        <taxon>Arundo</taxon>
    </lineage>
</organism>
<dbReference type="AlphaFoldDB" id="A0A0A9HLV9"/>
<name>A0A0A9HLV9_ARUDO</name>
<protein>
    <submittedName>
        <fullName evidence="1">Uncharacterized protein</fullName>
    </submittedName>
</protein>
<accession>A0A0A9HLV9</accession>
<reference evidence="1" key="2">
    <citation type="journal article" date="2015" name="Data Brief">
        <title>Shoot transcriptome of the giant reed, Arundo donax.</title>
        <authorList>
            <person name="Barrero R.A."/>
            <person name="Guerrero F.D."/>
            <person name="Moolhuijzen P."/>
            <person name="Goolsby J.A."/>
            <person name="Tidwell J."/>
            <person name="Bellgard S.E."/>
            <person name="Bellgard M.I."/>
        </authorList>
    </citation>
    <scope>NUCLEOTIDE SEQUENCE</scope>
    <source>
        <tissue evidence="1">Shoot tissue taken approximately 20 cm above the soil surface</tissue>
    </source>
</reference>
<sequence>MNINIYLLFSVDLLFGQNKAGALWLSVLHDNKALALDPTFTCP</sequence>
<dbReference type="EMBL" id="GBRH01160174">
    <property type="protein sequence ID" value="JAE37722.1"/>
    <property type="molecule type" value="Transcribed_RNA"/>
</dbReference>